<gene>
    <name evidence="2" type="ORF">ABID24_001025</name>
</gene>
<dbReference type="RefSeq" id="WP_257464192.1">
    <property type="nucleotide sequence ID" value="NZ_JANJZT010000005.1"/>
</dbReference>
<evidence type="ECO:0000313" key="3">
    <source>
        <dbReference type="Proteomes" id="UP001549106"/>
    </source>
</evidence>
<proteinExistence type="predicted"/>
<name>A0ABV2M016_9FIRM</name>
<evidence type="ECO:0000256" key="1">
    <source>
        <dbReference type="SAM" id="Phobius"/>
    </source>
</evidence>
<dbReference type="Proteomes" id="UP001549106">
    <property type="component" value="Unassembled WGS sequence"/>
</dbReference>
<sequence length="408" mass="46786">MEKILCFLNGYVEVLICGGQTERFFNLCMARGIVVRNLRQNKDKSFTCIFSVNHFFLLGPIRRKTKARIHILEKQGLPFWVEKGVKRKAFFLGFFLCGMLLLMLSGRIWNIHIEGNRANSTPEILKFLEDQGVSHGMKKKSLNCSAIAASIREEYPQTAWVSARTEGTRLVITVKEGDFQNKKKKEKVEPCNLTATESGTVVKIITRAGVPRIRPGENCKTGDVLVSGCLELKNDSQEVTRYEYVHADADIYIKRKLSYYAELPLEYEAEIRENIQETGGFLKIGKLYLEWGAEHKKGWHTLTEELPMKLTENFRLPVSTGRITMNRYQKKKIIRTEKEAKTEAFCILQDYEEKLMEKGVQISANNVKIDVDHRTCISRGNLEIIEKIGKKTPVEILEQPKERTTENG</sequence>
<keyword evidence="3" id="KW-1185">Reference proteome</keyword>
<organism evidence="2 3">
    <name type="scientific">Blautia caecimuris</name>
    <dbReference type="NCBI Taxonomy" id="1796615"/>
    <lineage>
        <taxon>Bacteria</taxon>
        <taxon>Bacillati</taxon>
        <taxon>Bacillota</taxon>
        <taxon>Clostridia</taxon>
        <taxon>Lachnospirales</taxon>
        <taxon>Lachnospiraceae</taxon>
        <taxon>Blautia</taxon>
    </lineage>
</organism>
<keyword evidence="1" id="KW-1133">Transmembrane helix</keyword>
<keyword evidence="1" id="KW-0472">Membrane</keyword>
<dbReference type="InterPro" id="IPR010690">
    <property type="entry name" value="YqfD"/>
</dbReference>
<comment type="caution">
    <text evidence="2">The sequence shown here is derived from an EMBL/GenBank/DDBJ whole genome shotgun (WGS) entry which is preliminary data.</text>
</comment>
<protein>
    <recommendedName>
        <fullName evidence="4">Sporulation protein YqfD</fullName>
    </recommendedName>
</protein>
<keyword evidence="1" id="KW-0812">Transmembrane</keyword>
<evidence type="ECO:0000313" key="2">
    <source>
        <dbReference type="EMBL" id="MET3749791.1"/>
    </source>
</evidence>
<accession>A0ABV2M016</accession>
<reference evidence="2 3" key="1">
    <citation type="submission" date="2024-06" db="EMBL/GenBank/DDBJ databases">
        <title>Genomic Encyclopedia of Type Strains, Phase IV (KMG-IV): sequencing the most valuable type-strain genomes for metagenomic binning, comparative biology and taxonomic classification.</title>
        <authorList>
            <person name="Goeker M."/>
        </authorList>
    </citation>
    <scope>NUCLEOTIDE SEQUENCE [LARGE SCALE GENOMIC DNA]</scope>
    <source>
        <strain evidence="2 3">DSM 29492</strain>
    </source>
</reference>
<feature type="transmembrane region" description="Helical" evidence="1">
    <location>
        <begin position="89"/>
        <end position="109"/>
    </location>
</feature>
<dbReference type="Pfam" id="PF06898">
    <property type="entry name" value="YqfD"/>
    <property type="match status" value="1"/>
</dbReference>
<evidence type="ECO:0008006" key="4">
    <source>
        <dbReference type="Google" id="ProtNLM"/>
    </source>
</evidence>
<dbReference type="EMBL" id="JBEPMJ010000005">
    <property type="protein sequence ID" value="MET3749791.1"/>
    <property type="molecule type" value="Genomic_DNA"/>
</dbReference>